<dbReference type="RefSeq" id="XP_002501295.1">
    <property type="nucleotide sequence ID" value="XM_002501249.1"/>
</dbReference>
<dbReference type="KEGG" id="mis:MICPUN_57685"/>
<feature type="compositionally biased region" description="Basic and acidic residues" evidence="4">
    <location>
        <begin position="112"/>
        <end position="122"/>
    </location>
</feature>
<dbReference type="eggNOG" id="KOG3641">
    <property type="taxonomic scope" value="Eukaryota"/>
</dbReference>
<protein>
    <recommendedName>
        <fullName evidence="5">Peptidase M14 domain-containing protein</fullName>
    </recommendedName>
</protein>
<feature type="compositionally biased region" description="Basic and acidic residues" evidence="4">
    <location>
        <begin position="129"/>
        <end position="140"/>
    </location>
</feature>
<feature type="compositionally biased region" description="Basic and acidic residues" evidence="4">
    <location>
        <begin position="746"/>
        <end position="759"/>
    </location>
</feature>
<evidence type="ECO:0000256" key="2">
    <source>
        <dbReference type="ARBA" id="ARBA00005988"/>
    </source>
</evidence>
<dbReference type="Pfam" id="PF18027">
    <property type="entry name" value="Pepdidase_M14_N"/>
    <property type="match status" value="1"/>
</dbReference>
<dbReference type="Gene3D" id="3.40.630.10">
    <property type="entry name" value="Zn peptidases"/>
    <property type="match status" value="1"/>
</dbReference>
<organism evidence="6 7">
    <name type="scientific">Micromonas commoda (strain RCC299 / NOUM17 / CCMP2709)</name>
    <name type="common">Picoplanktonic green alga</name>
    <dbReference type="NCBI Taxonomy" id="296587"/>
    <lineage>
        <taxon>Eukaryota</taxon>
        <taxon>Viridiplantae</taxon>
        <taxon>Chlorophyta</taxon>
        <taxon>Mamiellophyceae</taxon>
        <taxon>Mamiellales</taxon>
        <taxon>Mamiellaceae</taxon>
        <taxon>Micromonas</taxon>
    </lineage>
</organism>
<dbReference type="Gene3D" id="2.60.40.3120">
    <property type="match status" value="1"/>
</dbReference>
<comment type="cofactor">
    <cofactor evidence="1">
        <name>Zn(2+)</name>
        <dbReference type="ChEBI" id="CHEBI:29105"/>
    </cofactor>
</comment>
<sequence length="875" mass="94330">MAPVAGNSGAPPLGELQFSADFEGGNLGDVRRVADNEYELTVRHDTNNPRHRLWFYFKVTNARAGQRVLIHMVNFSKTKSLYRDGMSPLVRSSSSATWERIHPKSVFYYKQKDRPTKKRDDAAVEDDGRDSPEDGGEGGKKTPCVLSIVYTFDTKEAHWFSYSYPFGYTMQQHLLDALERRRLPYVKRELLCRTLQNRRCDVLTIGDDASAAAAGAATDAATDAGAAPCPPAASATRDGRRRPVVMITCRVHPGETPCSHTLRGFIDFVTGDSPAAVKLRERVTFVVVPMLNPDGCALGNYRTDSMGVDLNRAWRSADVRKGEWVGTGTFAEHKAAEKKTEQFPTLRHAMALARKYANSDTHALEFYIDIHAHSTSKSSFFFVNNPHDEDDVERWERIAALPKLMDHNCAALEAPGFSLSSCRFCSNPDKAGAGRRAIGDMSRAAHVKRHGAATRANRGEEDKSSEDKSEEDKSSPAMCYTLEMSFYNAPSRSRQWSTSTSNEEAYERHGVGLAHAFVDYYRLRPPTEQRVEGILRRVDASAKVTRGSDQAAAWTKGDLMFGFGTQIFADGGGAQKPWHKNGAKEARAALNAREPSFLRWIAQRVTPKNVTSPSPPPSAPPNASKTPGAKSPDKTPSSGKKATSSVGKHRRNGSPAGTGAKKGSSPSSGTGAGKGKEGGGGKSPGIEPTAFEFVAIPTAPAPTRDANLAGKRGVGRAKLRARRNAPTPSPEPAADDDDGGDGPPTETEHSAARDRDRALRIPSTISPFQTPGDVDAVADESYGLAADLARARVDVVGTFVPRLDGTGVESPGPLVGSSAIAASVGVAIGVAGGSAEPSRRARPAPRPPPPPMYPWEEDVDRFGGVSADVRRLRSA</sequence>
<evidence type="ECO:0000256" key="3">
    <source>
        <dbReference type="PROSITE-ProRule" id="PRU01379"/>
    </source>
</evidence>
<dbReference type="SUPFAM" id="SSF53187">
    <property type="entry name" value="Zn-dependent exopeptidases"/>
    <property type="match status" value="1"/>
</dbReference>
<feature type="region of interest" description="Disordered" evidence="4">
    <location>
        <begin position="112"/>
        <end position="140"/>
    </location>
</feature>
<dbReference type="InParanoid" id="C1E3H6"/>
<feature type="compositionally biased region" description="Pro residues" evidence="4">
    <location>
        <begin position="844"/>
        <end position="853"/>
    </location>
</feature>
<dbReference type="GO" id="GO:0004181">
    <property type="term" value="F:metallocarboxypeptidase activity"/>
    <property type="evidence" value="ECO:0007669"/>
    <property type="project" value="InterPro"/>
</dbReference>
<dbReference type="PANTHER" id="PTHR12756">
    <property type="entry name" value="CYTOSOLIC CARBOXYPEPTIDASE"/>
    <property type="match status" value="1"/>
</dbReference>
<evidence type="ECO:0000256" key="4">
    <source>
        <dbReference type="SAM" id="MobiDB-lite"/>
    </source>
</evidence>
<dbReference type="InterPro" id="IPR040626">
    <property type="entry name" value="Pepdidase_M14_N"/>
</dbReference>
<evidence type="ECO:0000313" key="7">
    <source>
        <dbReference type="Proteomes" id="UP000002009"/>
    </source>
</evidence>
<dbReference type="InterPro" id="IPR000834">
    <property type="entry name" value="Peptidase_M14"/>
</dbReference>
<name>C1E3H6_MICCC</name>
<dbReference type="STRING" id="296587.C1E3H6"/>
<dbReference type="GO" id="GO:0006508">
    <property type="term" value="P:proteolysis"/>
    <property type="evidence" value="ECO:0007669"/>
    <property type="project" value="InterPro"/>
</dbReference>
<dbReference type="GO" id="GO:0008270">
    <property type="term" value="F:zinc ion binding"/>
    <property type="evidence" value="ECO:0007669"/>
    <property type="project" value="InterPro"/>
</dbReference>
<feature type="region of interest" description="Disordered" evidence="4">
    <location>
        <begin position="832"/>
        <end position="858"/>
    </location>
</feature>
<evidence type="ECO:0000313" key="6">
    <source>
        <dbReference type="EMBL" id="ACO62553.1"/>
    </source>
</evidence>
<dbReference type="AlphaFoldDB" id="C1E3H6"/>
<accession>C1E3H6</accession>
<evidence type="ECO:0000256" key="1">
    <source>
        <dbReference type="ARBA" id="ARBA00001947"/>
    </source>
</evidence>
<comment type="similarity">
    <text evidence="2 3">Belongs to the peptidase M14 family.</text>
</comment>
<reference evidence="6 7" key="1">
    <citation type="journal article" date="2009" name="Science">
        <title>Green evolution and dynamic adaptations revealed by genomes of the marine picoeukaryotes Micromonas.</title>
        <authorList>
            <person name="Worden A.Z."/>
            <person name="Lee J.H."/>
            <person name="Mock T."/>
            <person name="Rouze P."/>
            <person name="Simmons M.P."/>
            <person name="Aerts A.L."/>
            <person name="Allen A.E."/>
            <person name="Cuvelier M.L."/>
            <person name="Derelle E."/>
            <person name="Everett M.V."/>
            <person name="Foulon E."/>
            <person name="Grimwood J."/>
            <person name="Gundlach H."/>
            <person name="Henrissat B."/>
            <person name="Napoli C."/>
            <person name="McDonald S.M."/>
            <person name="Parker M.S."/>
            <person name="Rombauts S."/>
            <person name="Salamov A."/>
            <person name="Von Dassow P."/>
            <person name="Badger J.H."/>
            <person name="Coutinho P.M."/>
            <person name="Demir E."/>
            <person name="Dubchak I."/>
            <person name="Gentemann C."/>
            <person name="Eikrem W."/>
            <person name="Gready J.E."/>
            <person name="John U."/>
            <person name="Lanier W."/>
            <person name="Lindquist E.A."/>
            <person name="Lucas S."/>
            <person name="Mayer K.F."/>
            <person name="Moreau H."/>
            <person name="Not F."/>
            <person name="Otillar R."/>
            <person name="Panaud O."/>
            <person name="Pangilinan J."/>
            <person name="Paulsen I."/>
            <person name="Piegu B."/>
            <person name="Poliakov A."/>
            <person name="Robbens S."/>
            <person name="Schmutz J."/>
            <person name="Toulza E."/>
            <person name="Wyss T."/>
            <person name="Zelensky A."/>
            <person name="Zhou K."/>
            <person name="Armbrust E.V."/>
            <person name="Bhattacharya D."/>
            <person name="Goodenough U.W."/>
            <person name="Van de Peer Y."/>
            <person name="Grigoriev I.V."/>
        </authorList>
    </citation>
    <scope>NUCLEOTIDE SEQUENCE [LARGE SCALE GENOMIC DNA]</scope>
    <source>
        <strain evidence="7">RCC299 / NOUM17</strain>
    </source>
</reference>
<dbReference type="EMBL" id="CP001325">
    <property type="protein sequence ID" value="ACO62553.1"/>
    <property type="molecule type" value="Genomic_DNA"/>
</dbReference>
<dbReference type="OrthoDB" id="10253041at2759"/>
<dbReference type="PROSITE" id="PS52035">
    <property type="entry name" value="PEPTIDASE_M14"/>
    <property type="match status" value="1"/>
</dbReference>
<keyword evidence="7" id="KW-1185">Reference proteome</keyword>
<feature type="active site" description="Proton donor/acceptor" evidence="3">
    <location>
        <position position="483"/>
    </location>
</feature>
<dbReference type="PANTHER" id="PTHR12756:SF9">
    <property type="entry name" value="CYTOSOLIC CARBOXYPEPTIDASE 6"/>
    <property type="match status" value="1"/>
</dbReference>
<feature type="region of interest" description="Disordered" evidence="4">
    <location>
        <begin position="442"/>
        <end position="475"/>
    </location>
</feature>
<feature type="compositionally biased region" description="Basic and acidic residues" evidence="4">
    <location>
        <begin position="457"/>
        <end position="474"/>
    </location>
</feature>
<dbReference type="GeneID" id="8242966"/>
<evidence type="ECO:0000259" key="5">
    <source>
        <dbReference type="PROSITE" id="PS52035"/>
    </source>
</evidence>
<dbReference type="InterPro" id="IPR050821">
    <property type="entry name" value="Cytosolic_carboxypeptidase"/>
</dbReference>
<feature type="domain" description="Peptidase M14" evidence="5">
    <location>
        <begin position="164"/>
        <end position="516"/>
    </location>
</feature>
<dbReference type="Pfam" id="PF00246">
    <property type="entry name" value="Peptidase_M14"/>
    <property type="match status" value="1"/>
</dbReference>
<feature type="region of interest" description="Disordered" evidence="4">
    <location>
        <begin position="606"/>
        <end position="774"/>
    </location>
</feature>
<dbReference type="Proteomes" id="UP000002009">
    <property type="component" value="Chromosome 4"/>
</dbReference>
<feature type="compositionally biased region" description="Polar residues" evidence="4">
    <location>
        <begin position="634"/>
        <end position="646"/>
    </location>
</feature>
<gene>
    <name evidence="6" type="ORF">MICPUN_57685</name>
</gene>
<proteinExistence type="inferred from homology"/>
<feature type="compositionally biased region" description="Basic residues" evidence="4">
    <location>
        <begin position="713"/>
        <end position="723"/>
    </location>
</feature>